<dbReference type="Proteomes" id="UP001210204">
    <property type="component" value="Unassembled WGS sequence"/>
</dbReference>
<evidence type="ECO:0000313" key="2">
    <source>
        <dbReference type="EMBL" id="MDB8614030.1"/>
    </source>
</evidence>
<dbReference type="GO" id="GO:0005524">
    <property type="term" value="F:ATP binding"/>
    <property type="evidence" value="ECO:0007669"/>
    <property type="project" value="InterPro"/>
</dbReference>
<protein>
    <submittedName>
        <fullName evidence="2 3">Protein kinase</fullName>
        <ecNumber evidence="3">2.7.11.1</ecNumber>
    </submittedName>
</protein>
<dbReference type="Pfam" id="PF00069">
    <property type="entry name" value="Pkinase"/>
    <property type="match status" value="1"/>
</dbReference>
<evidence type="ECO:0000313" key="3">
    <source>
        <dbReference type="EMBL" id="RSI52056.1"/>
    </source>
</evidence>
<name>A0AAX1Y7U4_STRSL</name>
<keyword evidence="3" id="KW-0808">Transferase</keyword>
<dbReference type="InterPro" id="IPR011009">
    <property type="entry name" value="Kinase-like_dom_sf"/>
</dbReference>
<dbReference type="SUPFAM" id="SSF56112">
    <property type="entry name" value="Protein kinase-like (PK-like)"/>
    <property type="match status" value="1"/>
</dbReference>
<dbReference type="EMBL" id="RJNF01000060">
    <property type="protein sequence ID" value="RSI52056.1"/>
    <property type="molecule type" value="Genomic_DNA"/>
</dbReference>
<dbReference type="GO" id="GO:0004674">
    <property type="term" value="F:protein serine/threonine kinase activity"/>
    <property type="evidence" value="ECO:0007669"/>
    <property type="project" value="UniProtKB-EC"/>
</dbReference>
<dbReference type="Gene3D" id="1.10.510.10">
    <property type="entry name" value="Transferase(Phosphotransferase) domain 1"/>
    <property type="match status" value="1"/>
</dbReference>
<sequence length="728" mass="84661">MIDTMIFPTNLSPDNLIINSNFTYVFSTNKSIPYQGWKIHISATLDNYQIILDSVTTICLTNDTPFKFINSIEKLFFIFSKKTSQTEIGKFITIYPENDQTFLYLLDVLYQELKYESGIQIMTDQNYKQSQVIFYRYGLMNASVKNGQRPCLFDNNGVAYPDLPGAYYSCPEFVTEYFPEKTNTSTILNERYDMKSILYQTGAGNIYIAIDITNSQKVIIKEARKYVYATRDITSIELLKNEAKIIKKLSGSVTPNYIDDFYLEGNYYLVEEFIEGKTLNALKTDFNLLLKRTPSEITTFNNKLQKIISKLFKSLEYIHNHGVIVDDISCSNIILTSENKVYFIDFETAYLKNEKPLIATTNSCYPKTIYEKFEHKDIVKLWYCIINLLTNASSLLKFDQTGTATLKLFTKMCLEMNFPSQLLNKFMKDFKLERNNRMFFINFIKLGMDLEKLIYKRDQLLDTLVTSSTIFIEGKSWCEKVDNYLAINQLGLTPSDKLTVKDIQGSDLDSQLARILLDESQENLSDDMLSENFFNDLEYKEKYRLLTILNSKLKNPNLFRKLVKSIISNNIRYEKNVPYLIIEDYLSPYLVDGNSGLIIELIKFSISEQTTEYDDFIKKLARGVEHPYAKSTSLYNGLAGLGLANAWLYRYFDKMYYLQTSIDIVNHICDYSIEKNGKFILIDPIRDEIKYSYSHGMLGQFYFFETLISLISKVQNKDKNYEKIHLTI</sequence>
<organism evidence="3 4">
    <name type="scientific">Streptococcus salivarius</name>
    <dbReference type="NCBI Taxonomy" id="1304"/>
    <lineage>
        <taxon>Bacteria</taxon>
        <taxon>Bacillati</taxon>
        <taxon>Bacillota</taxon>
        <taxon>Bacilli</taxon>
        <taxon>Lactobacillales</taxon>
        <taxon>Streptococcaceae</taxon>
        <taxon>Streptococcus</taxon>
    </lineage>
</organism>
<accession>A0AAX1Y7U4</accession>
<keyword evidence="3" id="KW-0418">Kinase</keyword>
<dbReference type="Pfam" id="PF25816">
    <property type="entry name" value="RamC_N"/>
    <property type="match status" value="1"/>
</dbReference>
<evidence type="ECO:0000313" key="4">
    <source>
        <dbReference type="Proteomes" id="UP000273998"/>
    </source>
</evidence>
<dbReference type="EC" id="2.7.11.1" evidence="3"/>
<dbReference type="PANTHER" id="PTHR44167:SF24">
    <property type="entry name" value="SERINE_THREONINE-PROTEIN KINASE CHK2"/>
    <property type="match status" value="1"/>
</dbReference>
<dbReference type="AlphaFoldDB" id="A0AAX1Y7U4"/>
<reference evidence="2" key="2">
    <citation type="submission" date="2023-01" db="EMBL/GenBank/DDBJ databases">
        <title>Human gut microbiome strain richness.</title>
        <authorList>
            <person name="Chen-Liaw A."/>
        </authorList>
    </citation>
    <scope>NUCLEOTIDE SEQUENCE</scope>
    <source>
        <strain evidence="2">1001095st1_G4_1001095IJ_161003</strain>
    </source>
</reference>
<dbReference type="Proteomes" id="UP000273998">
    <property type="component" value="Unassembled WGS sequence"/>
</dbReference>
<feature type="domain" description="Protein kinase" evidence="1">
    <location>
        <begin position="192"/>
        <end position="454"/>
    </location>
</feature>
<dbReference type="SUPFAM" id="SSF158745">
    <property type="entry name" value="LanC-like"/>
    <property type="match status" value="1"/>
</dbReference>
<dbReference type="SMART" id="SM00220">
    <property type="entry name" value="S_TKc"/>
    <property type="match status" value="1"/>
</dbReference>
<proteinExistence type="predicted"/>
<comment type="caution">
    <text evidence="3">The sequence shown here is derived from an EMBL/GenBank/DDBJ whole genome shotgun (WGS) entry which is preliminary data.</text>
</comment>
<dbReference type="PANTHER" id="PTHR44167">
    <property type="entry name" value="OVARIAN-SPECIFIC SERINE/THREONINE-PROTEIN KINASE LOK-RELATED"/>
    <property type="match status" value="1"/>
</dbReference>
<reference evidence="3 4" key="1">
    <citation type="submission" date="2018-11" db="EMBL/GenBank/DDBJ databases">
        <title>Species Designations Belie Phenotypic and Genotypic Heterogeneity in Oral Streptococci.</title>
        <authorList>
            <person name="Velsko I."/>
        </authorList>
    </citation>
    <scope>NUCLEOTIDE SEQUENCE [LARGE SCALE GENOMIC DNA]</scope>
    <source>
        <strain evidence="3 4">BCC42</strain>
    </source>
</reference>
<dbReference type="PROSITE" id="PS50011">
    <property type="entry name" value="PROTEIN_KINASE_DOM"/>
    <property type="match status" value="1"/>
</dbReference>
<dbReference type="RefSeq" id="WP_002887151.1">
    <property type="nucleotide sequence ID" value="NZ_CP177180.1"/>
</dbReference>
<dbReference type="InterPro" id="IPR000719">
    <property type="entry name" value="Prot_kinase_dom"/>
</dbReference>
<evidence type="ECO:0000259" key="1">
    <source>
        <dbReference type="PROSITE" id="PS50011"/>
    </source>
</evidence>
<dbReference type="EMBL" id="JAQMJT010000006">
    <property type="protein sequence ID" value="MDB8614030.1"/>
    <property type="molecule type" value="Genomic_DNA"/>
</dbReference>
<dbReference type="InterPro" id="IPR057929">
    <property type="entry name" value="RamC_N"/>
</dbReference>
<gene>
    <name evidence="3" type="primary">pknD</name>
    <name evidence="3" type="ORF">D8867_10905</name>
    <name evidence="2" type="ORF">PNU26_06420</name>
</gene>